<evidence type="ECO:0000313" key="2">
    <source>
        <dbReference type="Proteomes" id="UP000003344"/>
    </source>
</evidence>
<organism evidence="1 2">
    <name type="scientific">Neisseria mucosa (strain ATCC 25996 / DSM 4631 / NCTC 10774 / M26)</name>
    <dbReference type="NCBI Taxonomy" id="546266"/>
    <lineage>
        <taxon>Bacteria</taxon>
        <taxon>Pseudomonadati</taxon>
        <taxon>Pseudomonadota</taxon>
        <taxon>Betaproteobacteria</taxon>
        <taxon>Neisseriales</taxon>
        <taxon>Neisseriaceae</taxon>
        <taxon>Neisseria</taxon>
    </lineage>
</organism>
<evidence type="ECO:0000313" key="1">
    <source>
        <dbReference type="EMBL" id="EFC87552.1"/>
    </source>
</evidence>
<gene>
    <name evidence="1" type="ORF">NEIMUCOT_06057</name>
</gene>
<proteinExistence type="predicted"/>
<accession>D2ZZI1</accession>
<dbReference type="Proteomes" id="UP000003344">
    <property type="component" value="Unassembled WGS sequence"/>
</dbReference>
<comment type="caution">
    <text evidence="1">The sequence shown here is derived from an EMBL/GenBank/DDBJ whole genome shotgun (WGS) entry which is preliminary data.</text>
</comment>
<reference evidence="1 2" key="1">
    <citation type="submission" date="2009-10" db="EMBL/GenBank/DDBJ databases">
        <authorList>
            <person name="Weinstock G."/>
            <person name="Sodergren E."/>
            <person name="Clifton S."/>
            <person name="Fulton L."/>
            <person name="Fulton B."/>
            <person name="Courtney L."/>
            <person name="Fronick C."/>
            <person name="Harrison M."/>
            <person name="Strong C."/>
            <person name="Farmer C."/>
            <person name="Delahaunty K."/>
            <person name="Markovic C."/>
            <person name="Hall O."/>
            <person name="Minx P."/>
            <person name="Tomlinson C."/>
            <person name="Mitreva M."/>
            <person name="Nelson J."/>
            <person name="Hou S."/>
            <person name="Wollam A."/>
            <person name="Pepin K.H."/>
            <person name="Johnson M."/>
            <person name="Bhonagiri V."/>
            <person name="Nash W.E."/>
            <person name="Warren W."/>
            <person name="Chinwalla A."/>
            <person name="Mardis E.R."/>
            <person name="Wilson R.K."/>
        </authorList>
    </citation>
    <scope>NUCLEOTIDE SEQUENCE [LARGE SCALE GENOMIC DNA]</scope>
    <source>
        <strain evidence="2">ATCC 25996 / DSM 4631 / NCTC 10774 / M26</strain>
    </source>
</reference>
<dbReference type="EMBL" id="ACDX02000018">
    <property type="protein sequence ID" value="EFC87552.1"/>
    <property type="molecule type" value="Genomic_DNA"/>
</dbReference>
<sequence length="54" mass="5802">MACRTIRKHQCLNPPQLAICHGLKVSISCASGQLNKEPATSSSINLINKIKNAV</sequence>
<dbReference type="AlphaFoldDB" id="D2ZZI1"/>
<protein>
    <submittedName>
        <fullName evidence="1">Uncharacterized protein</fullName>
    </submittedName>
</protein>
<name>D2ZZI1_NEIM2</name>